<proteinExistence type="predicted"/>
<dbReference type="Proteomes" id="UP001189624">
    <property type="component" value="Chromosome 3"/>
</dbReference>
<accession>A0AA86S6U9</accession>
<organism evidence="1 2">
    <name type="scientific">Sphenostylis stenocarpa</name>
    <dbReference type="NCBI Taxonomy" id="92480"/>
    <lineage>
        <taxon>Eukaryota</taxon>
        <taxon>Viridiplantae</taxon>
        <taxon>Streptophyta</taxon>
        <taxon>Embryophyta</taxon>
        <taxon>Tracheophyta</taxon>
        <taxon>Spermatophyta</taxon>
        <taxon>Magnoliopsida</taxon>
        <taxon>eudicotyledons</taxon>
        <taxon>Gunneridae</taxon>
        <taxon>Pentapetalae</taxon>
        <taxon>rosids</taxon>
        <taxon>fabids</taxon>
        <taxon>Fabales</taxon>
        <taxon>Fabaceae</taxon>
        <taxon>Papilionoideae</taxon>
        <taxon>50 kb inversion clade</taxon>
        <taxon>NPAAA clade</taxon>
        <taxon>indigoferoid/millettioid clade</taxon>
        <taxon>Phaseoleae</taxon>
        <taxon>Sphenostylis</taxon>
    </lineage>
</organism>
<dbReference type="AlphaFoldDB" id="A0AA86S6U9"/>
<dbReference type="Gramene" id="rna-AYBTSS11_LOCUS11478">
    <property type="protein sequence ID" value="CAJ1943674.1"/>
    <property type="gene ID" value="gene-AYBTSS11_LOCUS11478"/>
</dbReference>
<keyword evidence="2" id="KW-1185">Reference proteome</keyword>
<dbReference type="EMBL" id="OY731400">
    <property type="protein sequence ID" value="CAJ1943674.1"/>
    <property type="molecule type" value="Genomic_DNA"/>
</dbReference>
<evidence type="ECO:0000313" key="2">
    <source>
        <dbReference type="Proteomes" id="UP001189624"/>
    </source>
</evidence>
<sequence length="94" mass="10243">MVVKGNLGPPLPENGVVVCSTRDKDGNTKNCTENRKGKEVVQVGRVERQRGGAGGVEIGVSKDDRWIGVMLFWLVSVWSMLDWDGIKGGLDCKL</sequence>
<protein>
    <submittedName>
        <fullName evidence="1">Uncharacterized protein</fullName>
    </submittedName>
</protein>
<name>A0AA86S6U9_9FABA</name>
<gene>
    <name evidence="1" type="ORF">AYBTSS11_LOCUS11478</name>
</gene>
<reference evidence="1" key="1">
    <citation type="submission" date="2023-10" db="EMBL/GenBank/DDBJ databases">
        <authorList>
            <person name="Domelevo Entfellner J.-B."/>
        </authorList>
    </citation>
    <scope>NUCLEOTIDE SEQUENCE</scope>
</reference>
<evidence type="ECO:0000313" key="1">
    <source>
        <dbReference type="EMBL" id="CAJ1943674.1"/>
    </source>
</evidence>